<dbReference type="EMBL" id="JAEVLS010000006">
    <property type="protein sequence ID" value="MBM0107844.1"/>
    <property type="molecule type" value="Genomic_DNA"/>
</dbReference>
<dbReference type="PANTHER" id="PTHR38436">
    <property type="entry name" value="POLYKETIDE CYCLASE SNOAL-LIKE DOMAIN"/>
    <property type="match status" value="1"/>
</dbReference>
<dbReference type="InterPro" id="IPR032710">
    <property type="entry name" value="NTF2-like_dom_sf"/>
</dbReference>
<name>A0ABS1X3P5_9GAMM</name>
<evidence type="ECO:0000313" key="3">
    <source>
        <dbReference type="Proteomes" id="UP000661077"/>
    </source>
</evidence>
<dbReference type="Proteomes" id="UP000661077">
    <property type="component" value="Unassembled WGS sequence"/>
</dbReference>
<dbReference type="Gene3D" id="3.10.450.50">
    <property type="match status" value="1"/>
</dbReference>
<evidence type="ECO:0000313" key="2">
    <source>
        <dbReference type="EMBL" id="MBM0107844.1"/>
    </source>
</evidence>
<protein>
    <submittedName>
        <fullName evidence="2">Ester cyclase</fullName>
    </submittedName>
</protein>
<evidence type="ECO:0000256" key="1">
    <source>
        <dbReference type="SAM" id="MobiDB-lite"/>
    </source>
</evidence>
<dbReference type="SUPFAM" id="SSF54427">
    <property type="entry name" value="NTF2-like"/>
    <property type="match status" value="1"/>
</dbReference>
<feature type="region of interest" description="Disordered" evidence="1">
    <location>
        <begin position="142"/>
        <end position="162"/>
    </location>
</feature>
<keyword evidence="3" id="KW-1185">Reference proteome</keyword>
<feature type="compositionally biased region" description="Polar residues" evidence="1">
    <location>
        <begin position="142"/>
        <end position="153"/>
    </location>
</feature>
<accession>A0ABS1X3P5</accession>
<dbReference type="InterPro" id="IPR009959">
    <property type="entry name" value="Cyclase_SnoaL-like"/>
</dbReference>
<dbReference type="RefSeq" id="WP_203169958.1">
    <property type="nucleotide sequence ID" value="NZ_JAEVLS010000006.1"/>
</dbReference>
<proteinExistence type="predicted"/>
<dbReference type="PANTHER" id="PTHR38436:SF1">
    <property type="entry name" value="ESTER CYCLASE"/>
    <property type="match status" value="1"/>
</dbReference>
<dbReference type="Pfam" id="PF07366">
    <property type="entry name" value="SnoaL"/>
    <property type="match status" value="1"/>
</dbReference>
<reference evidence="2 3" key="1">
    <citation type="journal article" date="2021" name="Int. J. Syst. Evol. Microbiol.">
        <title>Steroidobacter gossypii sp. nov., isolated from soil of cotton cropping field.</title>
        <authorList>
            <person name="Huang R."/>
            <person name="Yang S."/>
            <person name="Zhen C."/>
            <person name="Liu W."/>
        </authorList>
    </citation>
    <scope>NUCLEOTIDE SEQUENCE [LARGE SCALE GENOMIC DNA]</scope>
    <source>
        <strain evidence="2 3">S1-65</strain>
    </source>
</reference>
<organism evidence="2 3">
    <name type="scientific">Steroidobacter gossypii</name>
    <dbReference type="NCBI Taxonomy" id="2805490"/>
    <lineage>
        <taxon>Bacteria</taxon>
        <taxon>Pseudomonadati</taxon>
        <taxon>Pseudomonadota</taxon>
        <taxon>Gammaproteobacteria</taxon>
        <taxon>Steroidobacterales</taxon>
        <taxon>Steroidobacteraceae</taxon>
        <taxon>Steroidobacter</taxon>
    </lineage>
</organism>
<gene>
    <name evidence="2" type="ORF">JM946_24175</name>
</gene>
<sequence>MARKDAVAIVETFWREVWMRPQNPDAIDRLVAEDFVITSAGQQIHGRAAFKQWVIEFQSKLLELEFEVIETFQNEAGDRVASRWRVTGRNNGILGTEPDGQPISMVGTAVLAVREDGVLAHNWVERNAWEIYSQLLLKQSEQGVATRQPNSSGGERRDARRS</sequence>
<comment type="caution">
    <text evidence="2">The sequence shown here is derived from an EMBL/GenBank/DDBJ whole genome shotgun (WGS) entry which is preliminary data.</text>
</comment>